<dbReference type="EMBL" id="JOSZ01000020">
    <property type="protein sequence ID" value="KFM18259.1"/>
    <property type="molecule type" value="Genomic_DNA"/>
</dbReference>
<evidence type="ECO:0000259" key="3">
    <source>
        <dbReference type="PROSITE" id="PS51371"/>
    </source>
</evidence>
<feature type="domain" description="CBS" evidence="3">
    <location>
        <begin position="8"/>
        <end position="65"/>
    </location>
</feature>
<gene>
    <name evidence="4" type="ORF">AAA799P11_01181</name>
</gene>
<evidence type="ECO:0000313" key="4">
    <source>
        <dbReference type="EMBL" id="KFM18259.1"/>
    </source>
</evidence>
<sequence length="141" mass="15917">MAHVRDIMQKNVITIEHDKTVHDAAVILKEKEISFLVIMRNKKPVGVVSERDIVQKVAAKDAKASSVQLEDVMSKKFRWVSPDTPIEGAVQKMLNNNIRRLIILDNDENLVGVITQTNLAEFLRSKILINGMLENIDSEKA</sequence>
<dbReference type="InterPro" id="IPR000644">
    <property type="entry name" value="CBS_dom"/>
</dbReference>
<name>A0A087RXQ5_9ARCH</name>
<evidence type="ECO:0000256" key="2">
    <source>
        <dbReference type="PROSITE-ProRule" id="PRU00703"/>
    </source>
</evidence>
<dbReference type="PROSITE" id="PS51371">
    <property type="entry name" value="CBS"/>
    <property type="match status" value="2"/>
</dbReference>
<dbReference type="EC" id="2.3.1.31" evidence="4"/>
<reference evidence="4 5" key="1">
    <citation type="submission" date="2014-06" db="EMBL/GenBank/DDBJ databases">
        <authorList>
            <person name="Ngugi D.K."/>
            <person name="Blom J."/>
            <person name="Alam I."/>
            <person name="Rashid M."/>
            <person name="Baalawi W."/>
            <person name="Zhang G."/>
            <person name="Hikmawan T."/>
            <person name="Guan Y."/>
            <person name="Antunes A."/>
            <person name="Siam R."/>
            <person name="El-Dorry H."/>
            <person name="Bajic V."/>
            <person name="Stingl U."/>
        </authorList>
    </citation>
    <scope>NUCLEOTIDE SEQUENCE [LARGE SCALE GENOMIC DNA]</scope>
    <source>
        <strain evidence="4">SCGC AAA799-P11</strain>
    </source>
</reference>
<dbReference type="SUPFAM" id="SSF54631">
    <property type="entry name" value="CBS-domain pair"/>
    <property type="match status" value="1"/>
</dbReference>
<organism evidence="4 5">
    <name type="scientific">Marine Group I thaumarchaeote SCGC AAA799-P11</name>
    <dbReference type="NCBI Taxonomy" id="1502295"/>
    <lineage>
        <taxon>Archaea</taxon>
        <taxon>Nitrososphaerota</taxon>
        <taxon>Marine Group I</taxon>
    </lineage>
</organism>
<dbReference type="SMART" id="SM00116">
    <property type="entry name" value="CBS"/>
    <property type="match status" value="2"/>
</dbReference>
<evidence type="ECO:0000313" key="5">
    <source>
        <dbReference type="Proteomes" id="UP000029387"/>
    </source>
</evidence>
<dbReference type="Pfam" id="PF00571">
    <property type="entry name" value="CBS"/>
    <property type="match status" value="2"/>
</dbReference>
<dbReference type="InterPro" id="IPR051257">
    <property type="entry name" value="Diverse_CBS-Domain"/>
</dbReference>
<dbReference type="InterPro" id="IPR046342">
    <property type="entry name" value="CBS_dom_sf"/>
</dbReference>
<keyword evidence="1 2" id="KW-0129">CBS domain</keyword>
<comment type="caution">
    <text evidence="4">The sequence shown here is derived from an EMBL/GenBank/DDBJ whole genome shotgun (WGS) entry which is preliminary data.</text>
</comment>
<keyword evidence="4" id="KW-0808">Transferase</keyword>
<dbReference type="PANTHER" id="PTHR43080">
    <property type="entry name" value="CBS DOMAIN-CONTAINING PROTEIN CBSX3, MITOCHONDRIAL"/>
    <property type="match status" value="1"/>
</dbReference>
<dbReference type="Gene3D" id="3.10.580.10">
    <property type="entry name" value="CBS-domain"/>
    <property type="match status" value="1"/>
</dbReference>
<keyword evidence="4" id="KW-0012">Acyltransferase</keyword>
<accession>A0A087RXQ5</accession>
<proteinExistence type="predicted"/>
<dbReference type="PATRIC" id="fig|1502295.3.peg.1138"/>
<keyword evidence="5" id="KW-1185">Reference proteome</keyword>
<dbReference type="AlphaFoldDB" id="A0A087RXQ5"/>
<protein>
    <submittedName>
        <fullName evidence="4">Inosine-5'-monophosphate dehydrogenase protein</fullName>
        <ecNumber evidence="4">2.3.1.31</ecNumber>
    </submittedName>
</protein>
<feature type="domain" description="CBS" evidence="3">
    <location>
        <begin position="73"/>
        <end position="129"/>
    </location>
</feature>
<dbReference type="Proteomes" id="UP000029387">
    <property type="component" value="Unassembled WGS sequence"/>
</dbReference>
<dbReference type="PANTHER" id="PTHR43080:SF2">
    <property type="entry name" value="CBS DOMAIN-CONTAINING PROTEIN"/>
    <property type="match status" value="1"/>
</dbReference>
<evidence type="ECO:0000256" key="1">
    <source>
        <dbReference type="ARBA" id="ARBA00023122"/>
    </source>
</evidence>
<dbReference type="GO" id="GO:0004414">
    <property type="term" value="F:homoserine O-acetyltransferase activity"/>
    <property type="evidence" value="ECO:0007669"/>
    <property type="project" value="UniProtKB-EC"/>
</dbReference>